<sequence length="306" mass="31541">MKHRTAFVIPVLVGAAMVAHVLIPTSGTAEGAPPGPLPTSTPSAPSAPSTPSTLSGPALAATGTTTPEQAVRLALDGLGVYHGRYALAVEDLTSGRSAAYGSSAETFTSASIVKVNILAALLLQTQDRGDRLSSAQRQLASDMIRVSDNDAAQKLWIEIGRRQGLDAANARLGLTPAHAGQKGAWGLTRTTARDQIALLKAVFTQESPLNAASRSYLRGLMGSVTDGQNWGVGAAGAPGALPVLKNGWLPDGTTRLWVVNSVGIVERAGHSLLVVVLTDGQPTREAGIALVERVAAAAVEALVRTR</sequence>
<evidence type="ECO:0000313" key="4">
    <source>
        <dbReference type="EMBL" id="WUQ83564.1"/>
    </source>
</evidence>
<evidence type="ECO:0000259" key="3">
    <source>
        <dbReference type="Pfam" id="PF13354"/>
    </source>
</evidence>
<gene>
    <name evidence="4" type="ORF">OHA16_11680</name>
</gene>
<dbReference type="Proteomes" id="UP001432222">
    <property type="component" value="Chromosome"/>
</dbReference>
<organism evidence="4 5">
    <name type="scientific">Kitasatospora purpeofusca</name>
    <dbReference type="NCBI Taxonomy" id="67352"/>
    <lineage>
        <taxon>Bacteria</taxon>
        <taxon>Bacillati</taxon>
        <taxon>Actinomycetota</taxon>
        <taxon>Actinomycetes</taxon>
        <taxon>Kitasatosporales</taxon>
        <taxon>Streptomycetaceae</taxon>
        <taxon>Kitasatospora</taxon>
    </lineage>
</organism>
<dbReference type="EMBL" id="CP108110">
    <property type="protein sequence ID" value="WUQ83564.1"/>
    <property type="molecule type" value="Genomic_DNA"/>
</dbReference>
<dbReference type="Gene3D" id="3.40.710.10">
    <property type="entry name" value="DD-peptidase/beta-lactamase superfamily"/>
    <property type="match status" value="1"/>
</dbReference>
<evidence type="ECO:0000256" key="1">
    <source>
        <dbReference type="SAM" id="MobiDB-lite"/>
    </source>
</evidence>
<dbReference type="PANTHER" id="PTHR35333">
    <property type="entry name" value="BETA-LACTAMASE"/>
    <property type="match status" value="1"/>
</dbReference>
<dbReference type="RefSeq" id="WP_328954582.1">
    <property type="nucleotide sequence ID" value="NZ_CP108110.1"/>
</dbReference>
<dbReference type="InterPro" id="IPR012338">
    <property type="entry name" value="Beta-lactam/transpept-like"/>
</dbReference>
<reference evidence="4" key="1">
    <citation type="submission" date="2022-10" db="EMBL/GenBank/DDBJ databases">
        <title>The complete genomes of actinobacterial strains from the NBC collection.</title>
        <authorList>
            <person name="Joergensen T.S."/>
            <person name="Alvarez Arevalo M."/>
            <person name="Sterndorff E.B."/>
            <person name="Faurdal D."/>
            <person name="Vuksanovic O."/>
            <person name="Mourched A.-S."/>
            <person name="Charusanti P."/>
            <person name="Shaw S."/>
            <person name="Blin K."/>
            <person name="Weber T."/>
        </authorList>
    </citation>
    <scope>NUCLEOTIDE SEQUENCE</scope>
    <source>
        <strain evidence="4">NBC_00222</strain>
    </source>
</reference>
<feature type="region of interest" description="Disordered" evidence="1">
    <location>
        <begin position="29"/>
        <end position="63"/>
    </location>
</feature>
<feature type="compositionally biased region" description="Low complexity" evidence="1">
    <location>
        <begin position="40"/>
        <end position="63"/>
    </location>
</feature>
<evidence type="ECO:0000313" key="5">
    <source>
        <dbReference type="Proteomes" id="UP001432222"/>
    </source>
</evidence>
<evidence type="ECO:0000256" key="2">
    <source>
        <dbReference type="SAM" id="SignalP"/>
    </source>
</evidence>
<dbReference type="InterPro" id="IPR000871">
    <property type="entry name" value="Beta-lactam_class-A"/>
</dbReference>
<feature type="signal peptide" evidence="2">
    <location>
        <begin position="1"/>
        <end position="31"/>
    </location>
</feature>
<name>A0ABZ1U0N1_9ACTN</name>
<dbReference type="PANTHER" id="PTHR35333:SF3">
    <property type="entry name" value="BETA-LACTAMASE-TYPE TRANSPEPTIDASE FOLD CONTAINING PROTEIN"/>
    <property type="match status" value="1"/>
</dbReference>
<proteinExistence type="predicted"/>
<dbReference type="SUPFAM" id="SSF56601">
    <property type="entry name" value="beta-lactamase/transpeptidase-like"/>
    <property type="match status" value="1"/>
</dbReference>
<feature type="domain" description="Beta-lactamase class A catalytic" evidence="3">
    <location>
        <begin position="136"/>
        <end position="278"/>
    </location>
</feature>
<keyword evidence="5" id="KW-1185">Reference proteome</keyword>
<accession>A0ABZ1U0N1</accession>
<keyword evidence="2" id="KW-0732">Signal</keyword>
<protein>
    <submittedName>
        <fullName evidence="4">Class A beta-lactamase-related serine hydrolase</fullName>
    </submittedName>
</protein>
<dbReference type="InterPro" id="IPR045155">
    <property type="entry name" value="Beta-lactam_cat"/>
</dbReference>
<feature type="chain" id="PRO_5045388421" evidence="2">
    <location>
        <begin position="32"/>
        <end position="306"/>
    </location>
</feature>
<dbReference type="GO" id="GO:0016787">
    <property type="term" value="F:hydrolase activity"/>
    <property type="evidence" value="ECO:0007669"/>
    <property type="project" value="UniProtKB-KW"/>
</dbReference>
<keyword evidence="4" id="KW-0378">Hydrolase</keyword>
<dbReference type="Pfam" id="PF13354">
    <property type="entry name" value="Beta-lactamase2"/>
    <property type="match status" value="1"/>
</dbReference>